<feature type="compositionally biased region" description="Basic and acidic residues" evidence="1">
    <location>
        <begin position="21"/>
        <end position="31"/>
    </location>
</feature>
<protein>
    <submittedName>
        <fullName evidence="2">Uncharacterized protein</fullName>
    </submittedName>
</protein>
<reference evidence="2" key="2">
    <citation type="journal article" date="2019" name="bioRxiv">
        <title>Genomics, evolutionary history and diagnostics of the Alternaria alternata species group including apple and Asian pear pathotypes.</title>
        <authorList>
            <person name="Armitage A.D."/>
            <person name="Cockerton H.M."/>
            <person name="Sreenivasaprasad S."/>
            <person name="Woodhall J.W."/>
            <person name="Lane C.R."/>
            <person name="Harrison R.J."/>
            <person name="Clarkson J.P."/>
        </authorList>
    </citation>
    <scope>NUCLEOTIDE SEQUENCE</scope>
    <source>
        <strain evidence="2">FERA 1164</strain>
    </source>
</reference>
<dbReference type="AlphaFoldDB" id="A0AB37W5G4"/>
<evidence type="ECO:0000313" key="2">
    <source>
        <dbReference type="EMBL" id="RYN17560.1"/>
    </source>
</evidence>
<dbReference type="EMBL" id="PDXB01000058">
    <property type="protein sequence ID" value="RYN17560.1"/>
    <property type="molecule type" value="Genomic_DNA"/>
</dbReference>
<sequence length="53" mass="6015">MSGSSTQAEYRSICALQQGSHKQEDRKRDDLNSINNNYCSSTRMTHEHNSPSN</sequence>
<evidence type="ECO:0000256" key="1">
    <source>
        <dbReference type="SAM" id="MobiDB-lite"/>
    </source>
</evidence>
<proteinExistence type="predicted"/>
<feature type="compositionally biased region" description="Polar residues" evidence="1">
    <location>
        <begin position="32"/>
        <end position="43"/>
    </location>
</feature>
<reference evidence="2" key="1">
    <citation type="submission" date="2017-10" db="EMBL/GenBank/DDBJ databases">
        <authorList>
            <person name="Armitage A.D."/>
            <person name="Barbara D.J."/>
            <person name="Woodhall J.W."/>
            <person name="Sreenivasaprasad S."/>
            <person name="Lane C.R."/>
            <person name="Clarkson J.P."/>
            <person name="Harrison R.J."/>
        </authorList>
    </citation>
    <scope>NUCLEOTIDE SEQUENCE</scope>
    <source>
        <strain evidence="2">FERA 1164</strain>
    </source>
</reference>
<feature type="compositionally biased region" description="Polar residues" evidence="1">
    <location>
        <begin position="1"/>
        <end position="20"/>
    </location>
</feature>
<comment type="caution">
    <text evidence="2">The sequence shown here is derived from an EMBL/GenBank/DDBJ whole genome shotgun (WGS) entry which is preliminary data.</text>
</comment>
<organism evidence="2 3">
    <name type="scientific">Alternaria tenuissima</name>
    <dbReference type="NCBI Taxonomy" id="119927"/>
    <lineage>
        <taxon>Eukaryota</taxon>
        <taxon>Fungi</taxon>
        <taxon>Dikarya</taxon>
        <taxon>Ascomycota</taxon>
        <taxon>Pezizomycotina</taxon>
        <taxon>Dothideomycetes</taxon>
        <taxon>Pleosporomycetidae</taxon>
        <taxon>Pleosporales</taxon>
        <taxon>Pleosporineae</taxon>
        <taxon>Pleosporaceae</taxon>
        <taxon>Alternaria</taxon>
        <taxon>Alternaria sect. Alternaria</taxon>
        <taxon>Alternaria alternata complex</taxon>
    </lineage>
</organism>
<evidence type="ECO:0000313" key="3">
    <source>
        <dbReference type="Proteomes" id="UP000292340"/>
    </source>
</evidence>
<gene>
    <name evidence="2" type="ORF">AA0115_g11773</name>
</gene>
<accession>A0AB37W5G4</accession>
<feature type="region of interest" description="Disordered" evidence="1">
    <location>
        <begin position="1"/>
        <end position="53"/>
    </location>
</feature>
<dbReference type="Proteomes" id="UP000292340">
    <property type="component" value="Unassembled WGS sequence"/>
</dbReference>
<feature type="compositionally biased region" description="Basic and acidic residues" evidence="1">
    <location>
        <begin position="44"/>
        <end position="53"/>
    </location>
</feature>
<name>A0AB37W5G4_9PLEO</name>